<dbReference type="Pfam" id="PF04419">
    <property type="entry name" value="SERF-like_N"/>
    <property type="match status" value="1"/>
</dbReference>
<dbReference type="EMBL" id="JAWRVE010000084">
    <property type="protein sequence ID" value="KAL1861622.1"/>
    <property type="molecule type" value="Genomic_DNA"/>
</dbReference>
<feature type="domain" description="Small EDRK-rich factor-like N-terminal" evidence="2">
    <location>
        <begin position="1"/>
        <end position="36"/>
    </location>
</feature>
<evidence type="ECO:0000259" key="2">
    <source>
        <dbReference type="Pfam" id="PF04419"/>
    </source>
</evidence>
<protein>
    <recommendedName>
        <fullName evidence="2">Small EDRK-rich factor-like N-terminal domain-containing protein</fullName>
    </recommendedName>
</protein>
<feature type="compositionally biased region" description="Polar residues" evidence="1">
    <location>
        <begin position="22"/>
        <end position="31"/>
    </location>
</feature>
<feature type="compositionally biased region" description="Basic and acidic residues" evidence="1">
    <location>
        <begin position="1"/>
        <end position="15"/>
    </location>
</feature>
<feature type="region of interest" description="Disordered" evidence="1">
    <location>
        <begin position="1"/>
        <end position="61"/>
    </location>
</feature>
<evidence type="ECO:0000256" key="1">
    <source>
        <dbReference type="SAM" id="MobiDB-lite"/>
    </source>
</evidence>
<proteinExistence type="predicted"/>
<evidence type="ECO:0000313" key="3">
    <source>
        <dbReference type="EMBL" id="KAL1861622.1"/>
    </source>
</evidence>
<evidence type="ECO:0000313" key="4">
    <source>
        <dbReference type="Proteomes" id="UP001583177"/>
    </source>
</evidence>
<feature type="compositionally biased region" description="Basic and acidic residues" evidence="1">
    <location>
        <begin position="32"/>
        <end position="61"/>
    </location>
</feature>
<keyword evidence="4" id="KW-1185">Reference proteome</keyword>
<organism evidence="3 4">
    <name type="scientific">Diaporthe australafricana</name>
    <dbReference type="NCBI Taxonomy" id="127596"/>
    <lineage>
        <taxon>Eukaryota</taxon>
        <taxon>Fungi</taxon>
        <taxon>Dikarya</taxon>
        <taxon>Ascomycota</taxon>
        <taxon>Pezizomycotina</taxon>
        <taxon>Sordariomycetes</taxon>
        <taxon>Sordariomycetidae</taxon>
        <taxon>Diaporthales</taxon>
        <taxon>Diaporthaceae</taxon>
        <taxon>Diaporthe</taxon>
    </lineage>
</organism>
<dbReference type="InterPro" id="IPR007513">
    <property type="entry name" value="SERF-like_N"/>
</dbReference>
<name>A0ABR3WHP0_9PEZI</name>
<accession>A0ABR3WHP0</accession>
<gene>
    <name evidence="3" type="ORF">Daus18300_008738</name>
</gene>
<comment type="caution">
    <text evidence="3">The sequence shown here is derived from an EMBL/GenBank/DDBJ whole genome shotgun (WGS) entry which is preliminary data.</text>
</comment>
<sequence length="61" mass="6862">MARGNQRDKAREANQKKLAGQKTKNSKTGSEMQRDKDQVAAMMREKQKAADERRAAEAGKK</sequence>
<reference evidence="3 4" key="1">
    <citation type="journal article" date="2024" name="IMA Fungus">
        <title>IMA Genome - F19 : A genome assembly and annotation guide to empower mycologists, including annotated draft genome sequences of Ceratocystis pirilliformis, Diaporthe australafricana, Fusarium ophioides, Paecilomyces lecythidis, and Sporothrix stenoceras.</title>
        <authorList>
            <person name="Aylward J."/>
            <person name="Wilson A.M."/>
            <person name="Visagie C.M."/>
            <person name="Spraker J."/>
            <person name="Barnes I."/>
            <person name="Buitendag C."/>
            <person name="Ceriani C."/>
            <person name="Del Mar Angel L."/>
            <person name="du Plessis D."/>
            <person name="Fuchs T."/>
            <person name="Gasser K."/>
            <person name="Kramer D."/>
            <person name="Li W."/>
            <person name="Munsamy K."/>
            <person name="Piso A."/>
            <person name="Price J.L."/>
            <person name="Sonnekus B."/>
            <person name="Thomas C."/>
            <person name="van der Nest A."/>
            <person name="van Dijk A."/>
            <person name="van Heerden A."/>
            <person name="van Vuuren N."/>
            <person name="Yilmaz N."/>
            <person name="Duong T.A."/>
            <person name="van der Merwe N.A."/>
            <person name="Wingfield M.J."/>
            <person name="Wingfield B.D."/>
        </authorList>
    </citation>
    <scope>NUCLEOTIDE SEQUENCE [LARGE SCALE GENOMIC DNA]</scope>
    <source>
        <strain evidence="3 4">CMW 18300</strain>
    </source>
</reference>
<dbReference type="Proteomes" id="UP001583177">
    <property type="component" value="Unassembled WGS sequence"/>
</dbReference>